<keyword evidence="5" id="KW-1003">Cell membrane</keyword>
<keyword evidence="11" id="KW-1185">Reference proteome</keyword>
<evidence type="ECO:0000256" key="10">
    <source>
        <dbReference type="SAM" id="Phobius"/>
    </source>
</evidence>
<dbReference type="InterPro" id="IPR004031">
    <property type="entry name" value="PMP22/EMP/MP20/Claudin"/>
</dbReference>
<keyword evidence="4" id="KW-0796">Tight junction</keyword>
<dbReference type="AlphaFoldDB" id="A0A6P4Y4R5"/>
<evidence type="ECO:0000256" key="4">
    <source>
        <dbReference type="ARBA" id="ARBA00022427"/>
    </source>
</evidence>
<keyword evidence="9 10" id="KW-0472">Membrane</keyword>
<keyword evidence="8 10" id="KW-1133">Transmembrane helix</keyword>
<dbReference type="KEGG" id="bbel:109464757"/>
<evidence type="ECO:0000313" key="11">
    <source>
        <dbReference type="Proteomes" id="UP000515135"/>
    </source>
</evidence>
<comment type="similarity">
    <text evidence="3">Belongs to the claudin family.</text>
</comment>
<keyword evidence="7" id="KW-0965">Cell junction</keyword>
<organism evidence="11 12">
    <name type="scientific">Branchiostoma belcheri</name>
    <name type="common">Amphioxus</name>
    <dbReference type="NCBI Taxonomy" id="7741"/>
    <lineage>
        <taxon>Eukaryota</taxon>
        <taxon>Metazoa</taxon>
        <taxon>Chordata</taxon>
        <taxon>Cephalochordata</taxon>
        <taxon>Leptocardii</taxon>
        <taxon>Amphioxiformes</taxon>
        <taxon>Branchiostomatidae</taxon>
        <taxon>Branchiostoma</taxon>
    </lineage>
</organism>
<evidence type="ECO:0000256" key="9">
    <source>
        <dbReference type="ARBA" id="ARBA00023136"/>
    </source>
</evidence>
<dbReference type="GO" id="GO:0005886">
    <property type="term" value="C:plasma membrane"/>
    <property type="evidence" value="ECO:0007669"/>
    <property type="project" value="UniProtKB-SubCell"/>
</dbReference>
<feature type="transmembrane region" description="Helical" evidence="10">
    <location>
        <begin position="82"/>
        <end position="102"/>
    </location>
</feature>
<dbReference type="PANTHER" id="PTHR12002">
    <property type="entry name" value="CLAUDIN"/>
    <property type="match status" value="1"/>
</dbReference>
<evidence type="ECO:0000256" key="2">
    <source>
        <dbReference type="ARBA" id="ARBA00004651"/>
    </source>
</evidence>
<name>A0A6P4Y4R5_BRABE</name>
<reference evidence="12" key="1">
    <citation type="submission" date="2025-08" db="UniProtKB">
        <authorList>
            <consortium name="RefSeq"/>
        </authorList>
    </citation>
    <scope>IDENTIFICATION</scope>
    <source>
        <tissue evidence="12">Gonad</tissue>
    </source>
</reference>
<accession>A0A6P4Y4R5</accession>
<gene>
    <name evidence="12" type="primary">LOC109464757</name>
</gene>
<dbReference type="PRINTS" id="PR01077">
    <property type="entry name" value="CLAUDIN"/>
</dbReference>
<dbReference type="GO" id="GO:0005198">
    <property type="term" value="F:structural molecule activity"/>
    <property type="evidence" value="ECO:0007669"/>
    <property type="project" value="InterPro"/>
</dbReference>
<evidence type="ECO:0000313" key="12">
    <source>
        <dbReference type="RefSeq" id="XP_019617389.1"/>
    </source>
</evidence>
<feature type="transmembrane region" description="Helical" evidence="10">
    <location>
        <begin position="165"/>
        <end position="188"/>
    </location>
</feature>
<dbReference type="Gene3D" id="1.20.140.150">
    <property type="match status" value="1"/>
</dbReference>
<evidence type="ECO:0000256" key="5">
    <source>
        <dbReference type="ARBA" id="ARBA00022475"/>
    </source>
</evidence>
<dbReference type="Pfam" id="PF00822">
    <property type="entry name" value="PMP22_Claudin"/>
    <property type="match status" value="1"/>
</dbReference>
<comment type="subcellular location">
    <subcellularLocation>
        <location evidence="1">Cell junction</location>
        <location evidence="1">Tight junction</location>
    </subcellularLocation>
    <subcellularLocation>
        <location evidence="2">Cell membrane</location>
        <topology evidence="2">Multi-pass membrane protein</topology>
    </subcellularLocation>
</comment>
<evidence type="ECO:0000256" key="1">
    <source>
        <dbReference type="ARBA" id="ARBA00004435"/>
    </source>
</evidence>
<evidence type="ECO:0000256" key="7">
    <source>
        <dbReference type="ARBA" id="ARBA00022949"/>
    </source>
</evidence>
<dbReference type="Proteomes" id="UP000515135">
    <property type="component" value="Unplaced"/>
</dbReference>
<dbReference type="OrthoDB" id="10005352at2759"/>
<evidence type="ECO:0000256" key="6">
    <source>
        <dbReference type="ARBA" id="ARBA00022692"/>
    </source>
</evidence>
<sequence length="218" mass="23973">MWWRHLPVLFGTAGFIALAVGTGTAVWASADFDEYGDAVHAKDEVLYVTRGLWSVCYSAFGLTECEHLEAENIAAQDHAVRLFVLIGTLLAAGGLGLEFYYIRRHKMGEAVPVVVKYVSGIFTITAAVCTLIGTLIYTATGPKGWNINDHIQFSGTVFDGSKWNFGYSVFLAWASVVPLLVAGCALLYQARTLNKDVSNEFGIKMENFDTHHDMHTIE</sequence>
<feature type="transmembrane region" description="Helical" evidence="10">
    <location>
        <begin position="114"/>
        <end position="137"/>
    </location>
</feature>
<dbReference type="GO" id="GO:0005923">
    <property type="term" value="C:bicellular tight junction"/>
    <property type="evidence" value="ECO:0007669"/>
    <property type="project" value="UniProtKB-SubCell"/>
</dbReference>
<evidence type="ECO:0000256" key="3">
    <source>
        <dbReference type="ARBA" id="ARBA00008295"/>
    </source>
</evidence>
<evidence type="ECO:0000256" key="8">
    <source>
        <dbReference type="ARBA" id="ARBA00022989"/>
    </source>
</evidence>
<dbReference type="GeneID" id="109464757"/>
<proteinExistence type="inferred from homology"/>
<dbReference type="RefSeq" id="XP_019617389.1">
    <property type="nucleotide sequence ID" value="XM_019761830.1"/>
</dbReference>
<dbReference type="InterPro" id="IPR006187">
    <property type="entry name" value="Claudin"/>
</dbReference>
<protein>
    <submittedName>
        <fullName evidence="12">Claudin-18-like</fullName>
    </submittedName>
</protein>
<keyword evidence="6 10" id="KW-0812">Transmembrane</keyword>